<dbReference type="SUPFAM" id="SSF47598">
    <property type="entry name" value="Ribbon-helix-helix"/>
    <property type="match status" value="1"/>
</dbReference>
<dbReference type="Gene3D" id="1.20.5.780">
    <property type="entry name" value="Single helix bin"/>
    <property type="match status" value="1"/>
</dbReference>
<accession>A0ABY2INM7</accession>
<evidence type="ECO:0000313" key="7">
    <source>
        <dbReference type="EMBL" id="TFC19516.1"/>
    </source>
</evidence>
<keyword evidence="8" id="KW-1185">Reference proteome</keyword>
<comment type="caution">
    <text evidence="7">The sequence shown here is derived from an EMBL/GenBank/DDBJ whole genome shotgun (WGS) entry which is preliminary data.</text>
</comment>
<comment type="similarity">
    <text evidence="6">Belongs to the TacA antitoxin family.</text>
</comment>
<sequence length="93" mass="10606">MSLERESKDARINVRLAPSQAALIRRAAEAQDKSLTDFVISSAAEAAELVLADRRWFRLDEASWETFEALLERPAIFKPRLAELLAMEDRFVD</sequence>
<keyword evidence="2" id="KW-1277">Toxin-antitoxin system</keyword>
<dbReference type="PANTHER" id="PTHR35401:SF1">
    <property type="entry name" value="CYTOPLASMIC PROTEIN"/>
    <property type="match status" value="1"/>
</dbReference>
<name>A0ABY2INM7_9MICO</name>
<dbReference type="EMBL" id="SOFS01000024">
    <property type="protein sequence ID" value="TFC19516.1"/>
    <property type="molecule type" value="Genomic_DNA"/>
</dbReference>
<proteinExistence type="inferred from homology"/>
<gene>
    <name evidence="7" type="ORF">E3O46_11920</name>
</gene>
<dbReference type="PANTHER" id="PTHR35401">
    <property type="entry name" value="COPG FAMILY HELIX-TURN-HELIX PROTEIN-RELATED-RELATED"/>
    <property type="match status" value="1"/>
</dbReference>
<evidence type="ECO:0000256" key="4">
    <source>
        <dbReference type="ARBA" id="ARBA00023125"/>
    </source>
</evidence>
<dbReference type="InterPro" id="IPR014795">
    <property type="entry name" value="TacA_1-like"/>
</dbReference>
<evidence type="ECO:0000256" key="5">
    <source>
        <dbReference type="ARBA" id="ARBA00023163"/>
    </source>
</evidence>
<organism evidence="7 8">
    <name type="scientific">Cryobacterium glucosi</name>
    <dbReference type="NCBI Taxonomy" id="1259175"/>
    <lineage>
        <taxon>Bacteria</taxon>
        <taxon>Bacillati</taxon>
        <taxon>Actinomycetota</taxon>
        <taxon>Actinomycetes</taxon>
        <taxon>Micrococcales</taxon>
        <taxon>Microbacteriaceae</taxon>
        <taxon>Cryobacterium</taxon>
    </lineage>
</organism>
<dbReference type="Proteomes" id="UP000297604">
    <property type="component" value="Unassembled WGS sequence"/>
</dbReference>
<keyword evidence="1" id="KW-0678">Repressor</keyword>
<evidence type="ECO:0000256" key="3">
    <source>
        <dbReference type="ARBA" id="ARBA00023015"/>
    </source>
</evidence>
<evidence type="ECO:0000313" key="8">
    <source>
        <dbReference type="Proteomes" id="UP000297604"/>
    </source>
</evidence>
<keyword evidence="4" id="KW-0238">DNA-binding</keyword>
<keyword evidence="3" id="KW-0805">Transcription regulation</keyword>
<reference evidence="7 8" key="1">
    <citation type="submission" date="2019-03" db="EMBL/GenBank/DDBJ databases">
        <title>Genomics of glacier-inhabiting Cryobacterium strains.</title>
        <authorList>
            <person name="Liu Q."/>
            <person name="Xin Y.-H."/>
        </authorList>
    </citation>
    <scope>NUCLEOTIDE SEQUENCE [LARGE SCALE GENOMIC DNA]</scope>
    <source>
        <strain evidence="7 8">MDB1-5</strain>
    </source>
</reference>
<evidence type="ECO:0000256" key="1">
    <source>
        <dbReference type="ARBA" id="ARBA00022491"/>
    </source>
</evidence>
<evidence type="ECO:0000256" key="6">
    <source>
        <dbReference type="ARBA" id="ARBA00049988"/>
    </source>
</evidence>
<dbReference type="Pfam" id="PF08681">
    <property type="entry name" value="TacA1"/>
    <property type="match status" value="1"/>
</dbReference>
<evidence type="ECO:0000256" key="2">
    <source>
        <dbReference type="ARBA" id="ARBA00022649"/>
    </source>
</evidence>
<keyword evidence="5" id="KW-0804">Transcription</keyword>
<protein>
    <submittedName>
        <fullName evidence="7">DUF1778 domain-containing protein</fullName>
    </submittedName>
</protein>
<dbReference type="InterPro" id="IPR010985">
    <property type="entry name" value="Ribbon_hlx_hlx"/>
</dbReference>